<dbReference type="Pfam" id="PF00460">
    <property type="entry name" value="Flg_bb_rod"/>
    <property type="match status" value="1"/>
</dbReference>
<name>A0ABN1A7F4_9SPHN</name>
<dbReference type="PANTHER" id="PTHR30435">
    <property type="entry name" value="FLAGELLAR PROTEIN"/>
    <property type="match status" value="1"/>
</dbReference>
<evidence type="ECO:0000256" key="3">
    <source>
        <dbReference type="ARBA" id="ARBA00023143"/>
    </source>
</evidence>
<comment type="subunit">
    <text evidence="4 6">The basal body constitutes a major portion of the flagellar organelle and consists of five rings (E,L,P,S, and M) mounted on a central rod. The rod consists of about 26 subunits of FlgG in the distal portion, and FlgB, FlgC and FlgF are thought to build up the proximal portion of the rod with about 6 subunits each.</text>
</comment>
<dbReference type="InterPro" id="IPR001444">
    <property type="entry name" value="Flag_bb_rod_N"/>
</dbReference>
<evidence type="ECO:0000313" key="11">
    <source>
        <dbReference type="Proteomes" id="UP001500713"/>
    </source>
</evidence>
<evidence type="ECO:0000256" key="6">
    <source>
        <dbReference type="RuleBase" id="RU362116"/>
    </source>
</evidence>
<dbReference type="EMBL" id="BAAAEM010000002">
    <property type="protein sequence ID" value="GAA0469400.1"/>
    <property type="molecule type" value="Genomic_DNA"/>
</dbReference>
<keyword evidence="11" id="KW-1185">Reference proteome</keyword>
<gene>
    <name evidence="10" type="primary">flgF</name>
    <name evidence="10" type="ORF">GCM10009096_07910</name>
</gene>
<organism evidence="10 11">
    <name type="scientific">Parasphingorhabdus litoris</name>
    <dbReference type="NCBI Taxonomy" id="394733"/>
    <lineage>
        <taxon>Bacteria</taxon>
        <taxon>Pseudomonadati</taxon>
        <taxon>Pseudomonadota</taxon>
        <taxon>Alphaproteobacteria</taxon>
        <taxon>Sphingomonadales</taxon>
        <taxon>Sphingomonadaceae</taxon>
        <taxon>Parasphingorhabdus</taxon>
    </lineage>
</organism>
<dbReference type="PROSITE" id="PS00588">
    <property type="entry name" value="FLAGELLA_BB_ROD"/>
    <property type="match status" value="1"/>
</dbReference>
<evidence type="ECO:0000256" key="4">
    <source>
        <dbReference type="ARBA" id="ARBA00038560"/>
    </source>
</evidence>
<evidence type="ECO:0000259" key="7">
    <source>
        <dbReference type="Pfam" id="PF00460"/>
    </source>
</evidence>
<evidence type="ECO:0000259" key="8">
    <source>
        <dbReference type="Pfam" id="PF06429"/>
    </source>
</evidence>
<protein>
    <recommendedName>
        <fullName evidence="5 6">Flagellar basal-body rod protein FlgF</fullName>
    </recommendedName>
</protein>
<comment type="subcellular location">
    <subcellularLocation>
        <location evidence="1 6">Bacterial flagellum basal body</location>
    </subcellularLocation>
</comment>
<evidence type="ECO:0000256" key="5">
    <source>
        <dbReference type="ARBA" id="ARBA00040228"/>
    </source>
</evidence>
<evidence type="ECO:0000259" key="9">
    <source>
        <dbReference type="Pfam" id="PF22692"/>
    </source>
</evidence>
<reference evidence="10 11" key="1">
    <citation type="journal article" date="2019" name="Int. J. Syst. Evol. Microbiol.">
        <title>The Global Catalogue of Microorganisms (GCM) 10K type strain sequencing project: providing services to taxonomists for standard genome sequencing and annotation.</title>
        <authorList>
            <consortium name="The Broad Institute Genomics Platform"/>
            <consortium name="The Broad Institute Genome Sequencing Center for Infectious Disease"/>
            <person name="Wu L."/>
            <person name="Ma J."/>
        </authorList>
    </citation>
    <scope>NUCLEOTIDE SEQUENCE [LARGE SCALE GENOMIC DNA]</scope>
    <source>
        <strain evidence="10 11">JCM 14162</strain>
    </source>
</reference>
<keyword evidence="10" id="KW-0969">Cilium</keyword>
<dbReference type="SUPFAM" id="SSF117143">
    <property type="entry name" value="Flagellar hook protein flgE"/>
    <property type="match status" value="1"/>
</dbReference>
<dbReference type="InterPro" id="IPR053967">
    <property type="entry name" value="LlgE_F_G-like_D1"/>
</dbReference>
<dbReference type="Pfam" id="PF22692">
    <property type="entry name" value="LlgE_F_G_D1"/>
    <property type="match status" value="1"/>
</dbReference>
<dbReference type="Pfam" id="PF06429">
    <property type="entry name" value="Flg_bbr_C"/>
    <property type="match status" value="1"/>
</dbReference>
<sequence length="250" mass="26571">MKMDKMIHSSLTTMQGIMARQTAIANNMANADTTGFRAEIVNAKARHLSSAEFDSRAIAYERVFATDLTAASVKKTDRSLDVALDGDAMLSVLGDDGEPAYSRRGDLQLSETGLVTTGAGDPVLGEAGPLIIPPSDKISIAKDGGVWILPQGDVDGEMQQIDRLALVSFTSSDIIKGHDNLFRVRDDGVLPIDVDARLTAGALEGSNVNMTAALVDMIEASRAWETQVKFLSTAKDIDSSGASLMQLPNS</sequence>
<comment type="similarity">
    <text evidence="2 6">Belongs to the flagella basal body rod proteins family.</text>
</comment>
<proteinExistence type="inferred from homology"/>
<dbReference type="InterPro" id="IPR037925">
    <property type="entry name" value="FlgE/F/G-like"/>
</dbReference>
<keyword evidence="10" id="KW-0282">Flagellum</keyword>
<dbReference type="Proteomes" id="UP001500713">
    <property type="component" value="Unassembled WGS sequence"/>
</dbReference>
<dbReference type="InterPro" id="IPR010930">
    <property type="entry name" value="Flg_bb/hook_C_dom"/>
</dbReference>
<keyword evidence="3 6" id="KW-0975">Bacterial flagellum</keyword>
<feature type="domain" description="Flagellar basal-body/hook protein C-terminal" evidence="8">
    <location>
        <begin position="200"/>
        <end position="244"/>
    </location>
</feature>
<feature type="domain" description="Flagellar hook protein FlgE/F/G-like D1" evidence="9">
    <location>
        <begin position="83"/>
        <end position="146"/>
    </location>
</feature>
<evidence type="ECO:0000256" key="2">
    <source>
        <dbReference type="ARBA" id="ARBA00009677"/>
    </source>
</evidence>
<keyword evidence="10" id="KW-0966">Cell projection</keyword>
<feature type="domain" description="Flagellar basal body rod protein N-terminal" evidence="7">
    <location>
        <begin position="19"/>
        <end position="37"/>
    </location>
</feature>
<dbReference type="PANTHER" id="PTHR30435:SF18">
    <property type="entry name" value="FLAGELLAR BASAL-BODY ROD PROTEIN FLGF"/>
    <property type="match status" value="1"/>
</dbReference>
<evidence type="ECO:0000313" key="10">
    <source>
        <dbReference type="EMBL" id="GAA0469400.1"/>
    </source>
</evidence>
<accession>A0ABN1A7F4</accession>
<evidence type="ECO:0000256" key="1">
    <source>
        <dbReference type="ARBA" id="ARBA00004117"/>
    </source>
</evidence>
<dbReference type="NCBIfam" id="TIGR03506">
    <property type="entry name" value="FlgEFG_subfam"/>
    <property type="match status" value="1"/>
</dbReference>
<dbReference type="InterPro" id="IPR019776">
    <property type="entry name" value="Flagellar_basal_body_rod_CS"/>
</dbReference>
<dbReference type="InterPro" id="IPR020013">
    <property type="entry name" value="Flagellar_FlgE/F/G"/>
</dbReference>
<dbReference type="NCBIfam" id="NF009280">
    <property type="entry name" value="PRK12640.1"/>
    <property type="match status" value="1"/>
</dbReference>
<comment type="caution">
    <text evidence="10">The sequence shown here is derived from an EMBL/GenBank/DDBJ whole genome shotgun (WGS) entry which is preliminary data.</text>
</comment>